<evidence type="ECO:0000313" key="1">
    <source>
        <dbReference type="EMBL" id="KVK86169.1"/>
    </source>
</evidence>
<protein>
    <submittedName>
        <fullName evidence="1">Uncharacterized protein</fullName>
    </submittedName>
</protein>
<accession>A0A103ZUE2</accession>
<name>A0A103ZUE2_BURCE</name>
<dbReference type="EMBL" id="LOYH01000027">
    <property type="protein sequence ID" value="KVK86169.1"/>
    <property type="molecule type" value="Genomic_DNA"/>
</dbReference>
<reference evidence="1 2" key="1">
    <citation type="submission" date="2015-11" db="EMBL/GenBank/DDBJ databases">
        <title>Expanding the genomic diversity of Burkholderia species for the development of highly accurate diagnostics.</title>
        <authorList>
            <person name="Sahl J."/>
            <person name="Keim P."/>
            <person name="Wagner D."/>
        </authorList>
    </citation>
    <scope>NUCLEOTIDE SEQUENCE [LARGE SCALE GENOMIC DNA]</scope>
    <source>
        <strain evidence="1 2">MSMB1302</strain>
    </source>
</reference>
<evidence type="ECO:0000313" key="2">
    <source>
        <dbReference type="Proteomes" id="UP000069001"/>
    </source>
</evidence>
<dbReference type="Proteomes" id="UP000069001">
    <property type="component" value="Unassembled WGS sequence"/>
</dbReference>
<comment type="caution">
    <text evidence="1">The sequence shown here is derived from an EMBL/GenBank/DDBJ whole genome shotgun (WGS) entry which is preliminary data.</text>
</comment>
<dbReference type="RefSeq" id="WP_059728417.1">
    <property type="nucleotide sequence ID" value="NZ_LOYH01000027.1"/>
</dbReference>
<proteinExistence type="predicted"/>
<sequence length="66" mass="7329">MKRWLMVLLFAAGGVATEIAHPVQCTLLSASRVQAGKRRRPDRRRVASVGSSRPIYHASDKIARDI</sequence>
<gene>
    <name evidence="1" type="ORF">WS90_07780</name>
</gene>
<dbReference type="AlphaFoldDB" id="A0A103ZUE2"/>
<organism evidence="1 2">
    <name type="scientific">Burkholderia cepacia</name>
    <name type="common">Pseudomonas cepacia</name>
    <dbReference type="NCBI Taxonomy" id="292"/>
    <lineage>
        <taxon>Bacteria</taxon>
        <taxon>Pseudomonadati</taxon>
        <taxon>Pseudomonadota</taxon>
        <taxon>Betaproteobacteria</taxon>
        <taxon>Burkholderiales</taxon>
        <taxon>Burkholderiaceae</taxon>
        <taxon>Burkholderia</taxon>
        <taxon>Burkholderia cepacia complex</taxon>
    </lineage>
</organism>